<sequence length="446" mass="49124">MARRAAGPSTAPSTAPPTGPSAPASNRSATRLRGGRGQPGRGTTRYAGNSAAEIAKAKEELSAELDMFEDYEEQPGGPAAPTASTPPDPNSSVSSDAAASASGLLDASGPFGDGEPLWRFLQERWPYGYPDRAIDDIFQRALTLNRTSSKTRNYCPVETTIRRAGFAKADLTHVMFTFELGFKTMLALELHRSGHRCLLRKNRKSTRHSQQRIYDVLKTNPVIRKWLKPTVEHYDALRDAIANAADNAADNGLTEVAVHYVQLNFPGDGEISPESATALYLRRVAGDVHHHYVDLAVDSIMQQFWQAATSTWLASNKQAHATTQSQWEELRSRCYRDRALLSDQDEPLTEDGIWLPPYADGMAGDESTLLQAGITYGCEVHERRAELQAAKEAEQACALGDPRWARATDDLDSLRRAPRRLPTINPFSWIDKARFPAIQAHVSNTP</sequence>
<dbReference type="Proteomes" id="UP000011976">
    <property type="component" value="Unassembled WGS sequence"/>
</dbReference>
<reference evidence="3" key="1">
    <citation type="journal article" date="2013" name="Genome Announc.">
        <title>Genome sequence of the basidiomycetous yeast Pseudozyma antarctica T-34, a producer of the glycolipid biosurfactants mannosylerythritol lipids.</title>
        <authorList>
            <person name="Morita T."/>
            <person name="Koike H."/>
            <person name="Koyama Y."/>
            <person name="Hagiwara H."/>
            <person name="Ito E."/>
            <person name="Fukuoka T."/>
            <person name="Imura T."/>
            <person name="Machida M."/>
            <person name="Kitamoto D."/>
        </authorList>
    </citation>
    <scope>NUCLEOTIDE SEQUENCE [LARGE SCALE GENOMIC DNA]</scope>
    <source>
        <strain evidence="3">T-34</strain>
    </source>
</reference>
<protein>
    <submittedName>
        <fullName evidence="2">Uncharacterized protein</fullName>
    </submittedName>
</protein>
<proteinExistence type="predicted"/>
<feature type="compositionally biased region" description="Low complexity" evidence="1">
    <location>
        <begin position="90"/>
        <end position="108"/>
    </location>
</feature>
<evidence type="ECO:0000313" key="3">
    <source>
        <dbReference type="Proteomes" id="UP000011976"/>
    </source>
</evidence>
<accession>M9MF18</accession>
<dbReference type="OrthoDB" id="2550781at2759"/>
<feature type="compositionally biased region" description="Low complexity" evidence="1">
    <location>
        <begin position="1"/>
        <end position="13"/>
    </location>
</feature>
<name>M9MF18_PSEA3</name>
<feature type="compositionally biased region" description="Acidic residues" evidence="1">
    <location>
        <begin position="62"/>
        <end position="73"/>
    </location>
</feature>
<gene>
    <name evidence="2" type="ORF">PANT_18c00068</name>
</gene>
<feature type="region of interest" description="Disordered" evidence="1">
    <location>
        <begin position="1"/>
        <end position="108"/>
    </location>
</feature>
<dbReference type="AlphaFoldDB" id="M9MF18"/>
<evidence type="ECO:0000256" key="1">
    <source>
        <dbReference type="SAM" id="MobiDB-lite"/>
    </source>
</evidence>
<organism evidence="2 3">
    <name type="scientific">Pseudozyma antarctica (strain T-34)</name>
    <name type="common">Yeast</name>
    <name type="synonym">Candida antarctica</name>
    <dbReference type="NCBI Taxonomy" id="1151754"/>
    <lineage>
        <taxon>Eukaryota</taxon>
        <taxon>Fungi</taxon>
        <taxon>Dikarya</taxon>
        <taxon>Basidiomycota</taxon>
        <taxon>Ustilaginomycotina</taxon>
        <taxon>Ustilaginomycetes</taxon>
        <taxon>Ustilaginales</taxon>
        <taxon>Ustilaginaceae</taxon>
        <taxon>Moesziomyces</taxon>
    </lineage>
</organism>
<evidence type="ECO:0000313" key="2">
    <source>
        <dbReference type="EMBL" id="GAC75798.1"/>
    </source>
</evidence>
<dbReference type="EMBL" id="DF196784">
    <property type="protein sequence ID" value="GAC75798.1"/>
    <property type="molecule type" value="Genomic_DNA"/>
</dbReference>